<keyword evidence="3" id="KW-1185">Reference proteome</keyword>
<gene>
    <name evidence="2" type="ORF">H5410_005079</name>
</gene>
<feature type="region of interest" description="Disordered" evidence="1">
    <location>
        <begin position="67"/>
        <end position="88"/>
    </location>
</feature>
<evidence type="ECO:0000313" key="2">
    <source>
        <dbReference type="EMBL" id="KAG5619861.1"/>
    </source>
</evidence>
<dbReference type="EMBL" id="JACXVP010000002">
    <property type="protein sequence ID" value="KAG5619861.1"/>
    <property type="molecule type" value="Genomic_DNA"/>
</dbReference>
<proteinExistence type="predicted"/>
<evidence type="ECO:0000313" key="3">
    <source>
        <dbReference type="Proteomes" id="UP000824120"/>
    </source>
</evidence>
<comment type="caution">
    <text evidence="2">The sequence shown here is derived from an EMBL/GenBank/DDBJ whole genome shotgun (WGS) entry which is preliminary data.</text>
</comment>
<sequence length="170" mass="19895">MKTLKFQVFDVLVEAWTLRRKKGKKRMKRTKKMKHEHCQKDRLCPLFHSNIQPNGPESEDAEGKLEMTMKQKKGKSPSHSATSTNFAERSTSGVLGRLEERRISSSPIWKWVFSILLPLLIKRGRETKTTRLMAEGVGQYEVQPEKLERVSGIRRRLVFMRQMGVREERI</sequence>
<dbReference type="Proteomes" id="UP000824120">
    <property type="component" value="Chromosome 2"/>
</dbReference>
<feature type="compositionally biased region" description="Polar residues" evidence="1">
    <location>
        <begin position="77"/>
        <end position="88"/>
    </location>
</feature>
<name>A0A9J6A5M7_SOLCO</name>
<protein>
    <submittedName>
        <fullName evidence="2">Uncharacterized protein</fullName>
    </submittedName>
</protein>
<dbReference type="AlphaFoldDB" id="A0A9J6A5M7"/>
<reference evidence="2 3" key="1">
    <citation type="submission" date="2020-09" db="EMBL/GenBank/DDBJ databases">
        <title>De no assembly of potato wild relative species, Solanum commersonii.</title>
        <authorList>
            <person name="Cho K."/>
        </authorList>
    </citation>
    <scope>NUCLEOTIDE SEQUENCE [LARGE SCALE GENOMIC DNA]</scope>
    <source>
        <strain evidence="2">LZ3.2</strain>
        <tissue evidence="2">Leaf</tissue>
    </source>
</reference>
<accession>A0A9J6A5M7</accession>
<evidence type="ECO:0000256" key="1">
    <source>
        <dbReference type="SAM" id="MobiDB-lite"/>
    </source>
</evidence>
<organism evidence="2 3">
    <name type="scientific">Solanum commersonii</name>
    <name type="common">Commerson's wild potato</name>
    <name type="synonym">Commerson's nightshade</name>
    <dbReference type="NCBI Taxonomy" id="4109"/>
    <lineage>
        <taxon>Eukaryota</taxon>
        <taxon>Viridiplantae</taxon>
        <taxon>Streptophyta</taxon>
        <taxon>Embryophyta</taxon>
        <taxon>Tracheophyta</taxon>
        <taxon>Spermatophyta</taxon>
        <taxon>Magnoliopsida</taxon>
        <taxon>eudicotyledons</taxon>
        <taxon>Gunneridae</taxon>
        <taxon>Pentapetalae</taxon>
        <taxon>asterids</taxon>
        <taxon>lamiids</taxon>
        <taxon>Solanales</taxon>
        <taxon>Solanaceae</taxon>
        <taxon>Solanoideae</taxon>
        <taxon>Solaneae</taxon>
        <taxon>Solanum</taxon>
    </lineage>
</organism>